<feature type="region of interest" description="Disordered" evidence="1">
    <location>
        <begin position="61"/>
        <end position="93"/>
    </location>
</feature>
<evidence type="ECO:0000313" key="2">
    <source>
        <dbReference type="EMBL" id="CDW49422.1"/>
    </source>
</evidence>
<reference evidence="2" key="1">
    <citation type="submission" date="2014-05" db="EMBL/GenBank/DDBJ databases">
        <authorList>
            <person name="Chronopoulou M."/>
        </authorList>
    </citation>
    <scope>NUCLEOTIDE SEQUENCE</scope>
    <source>
        <tissue evidence="2">Whole organism</tissue>
    </source>
</reference>
<proteinExistence type="predicted"/>
<dbReference type="EMBL" id="HACA01032062">
    <property type="protein sequence ID" value="CDW49423.1"/>
    <property type="molecule type" value="Transcribed_RNA"/>
</dbReference>
<feature type="compositionally biased region" description="Polar residues" evidence="1">
    <location>
        <begin position="80"/>
        <end position="93"/>
    </location>
</feature>
<dbReference type="AlphaFoldDB" id="A0A0K2VGW5"/>
<dbReference type="EMBL" id="HACA01032061">
    <property type="protein sequence ID" value="CDW49422.1"/>
    <property type="molecule type" value="Transcribed_RNA"/>
</dbReference>
<organism evidence="2">
    <name type="scientific">Lepeophtheirus salmonis</name>
    <name type="common">Salmon louse</name>
    <name type="synonym">Caligus salmonis</name>
    <dbReference type="NCBI Taxonomy" id="72036"/>
    <lineage>
        <taxon>Eukaryota</taxon>
        <taxon>Metazoa</taxon>
        <taxon>Ecdysozoa</taxon>
        <taxon>Arthropoda</taxon>
        <taxon>Crustacea</taxon>
        <taxon>Multicrustacea</taxon>
        <taxon>Hexanauplia</taxon>
        <taxon>Copepoda</taxon>
        <taxon>Siphonostomatoida</taxon>
        <taxon>Caligidae</taxon>
        <taxon>Lepeophtheirus</taxon>
    </lineage>
</organism>
<sequence length="93" mass="10684">MRLEREQRLSFRTLLDGWCFTHHCLRRSKSEILGKKKALSKRPNCTEEGSLKKAKLYLEDLGKNSPGQSPQVHEDPLATFDNNNERNTTLLAS</sequence>
<protein>
    <submittedName>
        <fullName evidence="2">Uncharacterized protein</fullName>
    </submittedName>
</protein>
<evidence type="ECO:0000256" key="1">
    <source>
        <dbReference type="SAM" id="MobiDB-lite"/>
    </source>
</evidence>
<accession>A0A0K2VGW5</accession>
<name>A0A0K2VGW5_LEPSM</name>